<evidence type="ECO:0000313" key="2">
    <source>
        <dbReference type="EMBL" id="GLR85952.1"/>
    </source>
</evidence>
<protein>
    <submittedName>
        <fullName evidence="2">Guanylyl cyclase</fullName>
    </submittedName>
</protein>
<dbReference type="InterPro" id="IPR001054">
    <property type="entry name" value="A/G_cyclase"/>
</dbReference>
<proteinExistence type="predicted"/>
<dbReference type="EMBL" id="BSOW01000008">
    <property type="protein sequence ID" value="GLR85952.1"/>
    <property type="molecule type" value="Genomic_DNA"/>
</dbReference>
<evidence type="ECO:0000259" key="1">
    <source>
        <dbReference type="PROSITE" id="PS50125"/>
    </source>
</evidence>
<name>A0ABQ6B1G9_9BRAD</name>
<dbReference type="SUPFAM" id="SSF48452">
    <property type="entry name" value="TPR-like"/>
    <property type="match status" value="1"/>
</dbReference>
<dbReference type="InterPro" id="IPR011990">
    <property type="entry name" value="TPR-like_helical_dom_sf"/>
</dbReference>
<dbReference type="PANTHER" id="PTHR43081">
    <property type="entry name" value="ADENYLATE CYCLASE, TERMINAL-DIFFERENTIATION SPECIFIC-RELATED"/>
    <property type="match status" value="1"/>
</dbReference>
<feature type="domain" description="Guanylate cyclase" evidence="1">
    <location>
        <begin position="12"/>
        <end position="127"/>
    </location>
</feature>
<keyword evidence="3" id="KW-1185">Reference proteome</keyword>
<dbReference type="SUPFAM" id="SSF55073">
    <property type="entry name" value="Nucleotide cyclase"/>
    <property type="match status" value="1"/>
</dbReference>
<dbReference type="Gene3D" id="1.25.40.10">
    <property type="entry name" value="Tetratricopeptide repeat domain"/>
    <property type="match status" value="1"/>
</dbReference>
<comment type="caution">
    <text evidence="2">The sequence shown here is derived from an EMBL/GenBank/DDBJ whole genome shotgun (WGS) entry which is preliminary data.</text>
</comment>
<dbReference type="CDD" id="cd07302">
    <property type="entry name" value="CHD"/>
    <property type="match status" value="1"/>
</dbReference>
<accession>A0ABQ6B1G9</accession>
<organism evidence="2 3">
    <name type="scientific">Bradyrhizobium iriomotense</name>
    <dbReference type="NCBI Taxonomy" id="441950"/>
    <lineage>
        <taxon>Bacteria</taxon>
        <taxon>Pseudomonadati</taxon>
        <taxon>Pseudomonadota</taxon>
        <taxon>Alphaproteobacteria</taxon>
        <taxon>Hyphomicrobiales</taxon>
        <taxon>Nitrobacteraceae</taxon>
        <taxon>Bradyrhizobium</taxon>
    </lineage>
</organism>
<dbReference type="PANTHER" id="PTHR43081:SF19">
    <property type="entry name" value="PH-SENSITIVE ADENYLATE CYCLASE RV1264"/>
    <property type="match status" value="1"/>
</dbReference>
<dbReference type="InterPro" id="IPR029787">
    <property type="entry name" value="Nucleotide_cyclase"/>
</dbReference>
<reference evidence="3" key="1">
    <citation type="journal article" date="2019" name="Int. J. Syst. Evol. Microbiol.">
        <title>The Global Catalogue of Microorganisms (GCM) 10K type strain sequencing project: providing services to taxonomists for standard genome sequencing and annotation.</title>
        <authorList>
            <consortium name="The Broad Institute Genomics Platform"/>
            <consortium name="The Broad Institute Genome Sequencing Center for Infectious Disease"/>
            <person name="Wu L."/>
            <person name="Ma J."/>
        </authorList>
    </citation>
    <scope>NUCLEOTIDE SEQUENCE [LARGE SCALE GENOMIC DNA]</scope>
    <source>
        <strain evidence="3">NBRC 102520</strain>
    </source>
</reference>
<gene>
    <name evidence="2" type="ORF">GCM10007857_26630</name>
</gene>
<dbReference type="RefSeq" id="WP_284265748.1">
    <property type="nucleotide sequence ID" value="NZ_BSOW01000008.1"/>
</dbReference>
<dbReference type="Pfam" id="PF00211">
    <property type="entry name" value="Guanylate_cyc"/>
    <property type="match status" value="1"/>
</dbReference>
<dbReference type="Gene3D" id="3.30.70.1230">
    <property type="entry name" value="Nucleotide cyclase"/>
    <property type="match status" value="1"/>
</dbReference>
<dbReference type="Proteomes" id="UP001156905">
    <property type="component" value="Unassembled WGS sequence"/>
</dbReference>
<dbReference type="PROSITE" id="PS50125">
    <property type="entry name" value="GUANYLATE_CYCLASE_2"/>
    <property type="match status" value="1"/>
</dbReference>
<dbReference type="InterPro" id="IPR050697">
    <property type="entry name" value="Adenylyl/Guanylyl_Cyclase_3/4"/>
</dbReference>
<sequence>MSSEHVERRLAAILATDVVGYSRLMGADELGTFERIRAHRKELFEPEVARHHGRIFKLMGDGLLAEFASVVDAVSCAIVLQRSMLERNSGVSPERRIDVRIGINLGEVIVEDGDRHGDAINLAARLEQLARPNGICVSDKVRIEVEGRIDIQFENGGEQRLKNIAQTVKVFHWRPDGAPPLVLASTGADGARDVAPANAGAKPSLALSPFEVLGRDAQAVALTIGVNEAVASSLANLTGISLVTAPSEAGYRAIGSVQSSGSRFRVTVKLLDQHSKKQFWSEHFDEDAVASFDAADSLAFRICSALRYEIYEREAERSRLRTLEEQTSEELMGQAGHILLNSRRADYERSVTLIDLVVKRDPNNFMALAIRAWGAMVEVICGYREVSPADSKIALQLVRKATELNGRSDFAHLIYGEILLYLKRDLDAVVRQAKRSLELNPNYALAFDLHGMAMMYAGDVEAGLNECRRALEANPRFPANNWFMESMAVGNFLREDYRAAIEWARRSDQIHGEIPRCLLLLATCCSHAGAVAEAAKEADRLMQACPDFRIRDLRRWPFAREQDWARFIEGLVQARLPQ</sequence>
<evidence type="ECO:0000313" key="3">
    <source>
        <dbReference type="Proteomes" id="UP001156905"/>
    </source>
</evidence>